<evidence type="ECO:0000313" key="1">
    <source>
        <dbReference type="EMBL" id="TFK58864.1"/>
    </source>
</evidence>
<name>A0ACD3A0L3_9AGAR</name>
<gene>
    <name evidence="1" type="ORF">BDN72DRAFT_865616</name>
</gene>
<evidence type="ECO:0000313" key="2">
    <source>
        <dbReference type="Proteomes" id="UP000308600"/>
    </source>
</evidence>
<accession>A0ACD3A0L3</accession>
<keyword evidence="2" id="KW-1185">Reference proteome</keyword>
<sequence>MPTTGQGSSPGSDEDGGTSRSSPSFDQDGLPLGSDGQKLTATEYLLETIQDSRLVAAEEKRVEKRKAEVGSGSEEGPKKKPKEVEDSEVKEATVYLQVHITEAPARRGAKTTTSTCESGPIFFKINKSYKSFLDCISEELPCPQENLQANKLQWQYLKLANDKKKPMTNSCGFDAMIWSLGKAKDRDIYIHMPPPTKPNVCCAIWHACRKSEPTCLAVLKNIRRISDKTKQI</sequence>
<dbReference type="EMBL" id="ML209165">
    <property type="protein sequence ID" value="TFK58864.1"/>
    <property type="molecule type" value="Genomic_DNA"/>
</dbReference>
<protein>
    <submittedName>
        <fullName evidence="1">Uncharacterized protein</fullName>
    </submittedName>
</protein>
<reference evidence="1 2" key="1">
    <citation type="journal article" date="2019" name="Nat. Ecol. Evol.">
        <title>Megaphylogeny resolves global patterns of mushroom evolution.</title>
        <authorList>
            <person name="Varga T."/>
            <person name="Krizsan K."/>
            <person name="Foldi C."/>
            <person name="Dima B."/>
            <person name="Sanchez-Garcia M."/>
            <person name="Sanchez-Ramirez S."/>
            <person name="Szollosi G.J."/>
            <person name="Szarkandi J.G."/>
            <person name="Papp V."/>
            <person name="Albert L."/>
            <person name="Andreopoulos W."/>
            <person name="Angelini C."/>
            <person name="Antonin V."/>
            <person name="Barry K.W."/>
            <person name="Bougher N.L."/>
            <person name="Buchanan P."/>
            <person name="Buyck B."/>
            <person name="Bense V."/>
            <person name="Catcheside P."/>
            <person name="Chovatia M."/>
            <person name="Cooper J."/>
            <person name="Damon W."/>
            <person name="Desjardin D."/>
            <person name="Finy P."/>
            <person name="Geml J."/>
            <person name="Haridas S."/>
            <person name="Hughes K."/>
            <person name="Justo A."/>
            <person name="Karasinski D."/>
            <person name="Kautmanova I."/>
            <person name="Kiss B."/>
            <person name="Kocsube S."/>
            <person name="Kotiranta H."/>
            <person name="LaButti K.M."/>
            <person name="Lechner B.E."/>
            <person name="Liimatainen K."/>
            <person name="Lipzen A."/>
            <person name="Lukacs Z."/>
            <person name="Mihaltcheva S."/>
            <person name="Morgado L.N."/>
            <person name="Niskanen T."/>
            <person name="Noordeloos M.E."/>
            <person name="Ohm R.A."/>
            <person name="Ortiz-Santana B."/>
            <person name="Ovrebo C."/>
            <person name="Racz N."/>
            <person name="Riley R."/>
            <person name="Savchenko A."/>
            <person name="Shiryaev A."/>
            <person name="Soop K."/>
            <person name="Spirin V."/>
            <person name="Szebenyi C."/>
            <person name="Tomsovsky M."/>
            <person name="Tulloss R.E."/>
            <person name="Uehling J."/>
            <person name="Grigoriev I.V."/>
            <person name="Vagvolgyi C."/>
            <person name="Papp T."/>
            <person name="Martin F.M."/>
            <person name="Miettinen O."/>
            <person name="Hibbett D.S."/>
            <person name="Nagy L.G."/>
        </authorList>
    </citation>
    <scope>NUCLEOTIDE SEQUENCE [LARGE SCALE GENOMIC DNA]</scope>
    <source>
        <strain evidence="1 2">NL-1719</strain>
    </source>
</reference>
<dbReference type="Proteomes" id="UP000308600">
    <property type="component" value="Unassembled WGS sequence"/>
</dbReference>
<organism evidence="1 2">
    <name type="scientific">Pluteus cervinus</name>
    <dbReference type="NCBI Taxonomy" id="181527"/>
    <lineage>
        <taxon>Eukaryota</taxon>
        <taxon>Fungi</taxon>
        <taxon>Dikarya</taxon>
        <taxon>Basidiomycota</taxon>
        <taxon>Agaricomycotina</taxon>
        <taxon>Agaricomycetes</taxon>
        <taxon>Agaricomycetidae</taxon>
        <taxon>Agaricales</taxon>
        <taxon>Pluteineae</taxon>
        <taxon>Pluteaceae</taxon>
        <taxon>Pluteus</taxon>
    </lineage>
</organism>
<proteinExistence type="predicted"/>